<sequence length="113" mass="12201">MIRVTFDLLPGGDEARARTIGIMEIANVATRLDGTADYAVALKKTPPFAGALRAAWKKGRVTSDDAALNGAIAGEDEKLITALVTGHHRTRRGVYDLLFRALVACGLDRRNPR</sequence>
<evidence type="ECO:0000313" key="1">
    <source>
        <dbReference type="EMBL" id="MCE7028434.1"/>
    </source>
</evidence>
<dbReference type="AlphaFoldDB" id="A0A9X1T531"/>
<dbReference type="Proteomes" id="UP001139035">
    <property type="component" value="Unassembled WGS sequence"/>
</dbReference>
<evidence type="ECO:0000313" key="2">
    <source>
        <dbReference type="Proteomes" id="UP001139035"/>
    </source>
</evidence>
<reference evidence="1" key="1">
    <citation type="submission" date="2022-01" db="EMBL/GenBank/DDBJ databases">
        <title>Jiella avicenniae sp. nov., a novel endophytic bacterium isolated from bark of Avicennia marina.</title>
        <authorList>
            <person name="Tuo L."/>
        </authorList>
    </citation>
    <scope>NUCLEOTIDE SEQUENCE</scope>
    <source>
        <strain evidence="1">CBK1P-4</strain>
    </source>
</reference>
<dbReference type="RefSeq" id="WP_233719592.1">
    <property type="nucleotide sequence ID" value="NZ_JAJUWU010000009.1"/>
</dbReference>
<proteinExistence type="predicted"/>
<organism evidence="1 2">
    <name type="scientific">Jiella avicenniae</name>
    <dbReference type="NCBI Taxonomy" id="2907202"/>
    <lineage>
        <taxon>Bacteria</taxon>
        <taxon>Pseudomonadati</taxon>
        <taxon>Pseudomonadota</taxon>
        <taxon>Alphaproteobacteria</taxon>
        <taxon>Hyphomicrobiales</taxon>
        <taxon>Aurantimonadaceae</taxon>
        <taxon>Jiella</taxon>
    </lineage>
</organism>
<keyword evidence="2" id="KW-1185">Reference proteome</keyword>
<accession>A0A9X1T531</accession>
<gene>
    <name evidence="1" type="ORF">LZD57_10580</name>
</gene>
<name>A0A9X1T531_9HYPH</name>
<dbReference type="EMBL" id="JAJUWU010000009">
    <property type="protein sequence ID" value="MCE7028434.1"/>
    <property type="molecule type" value="Genomic_DNA"/>
</dbReference>
<protein>
    <submittedName>
        <fullName evidence="1">Uncharacterized protein</fullName>
    </submittedName>
</protein>
<comment type="caution">
    <text evidence="1">The sequence shown here is derived from an EMBL/GenBank/DDBJ whole genome shotgun (WGS) entry which is preliminary data.</text>
</comment>